<dbReference type="Pfam" id="PF13456">
    <property type="entry name" value="RVT_3"/>
    <property type="match status" value="1"/>
</dbReference>
<evidence type="ECO:0000256" key="1">
    <source>
        <dbReference type="ARBA" id="ARBA00022679"/>
    </source>
</evidence>
<evidence type="ECO:0000313" key="10">
    <source>
        <dbReference type="RefSeq" id="XP_016514651.1"/>
    </source>
</evidence>
<name>A0A1S4DMJ4_TOBAC</name>
<dbReference type="InterPro" id="IPR041373">
    <property type="entry name" value="RT_RNaseH"/>
</dbReference>
<keyword evidence="6" id="KW-0695">RNA-directed DNA polymerase</keyword>
<keyword evidence="1" id="KW-0808">Transferase</keyword>
<dbReference type="GO" id="GO:0003676">
    <property type="term" value="F:nucleic acid binding"/>
    <property type="evidence" value="ECO:0007669"/>
    <property type="project" value="InterPro"/>
</dbReference>
<dbReference type="Gene3D" id="3.30.70.270">
    <property type="match status" value="1"/>
</dbReference>
<dbReference type="InterPro" id="IPR002156">
    <property type="entry name" value="RNaseH_domain"/>
</dbReference>
<reference evidence="10" key="2">
    <citation type="submission" date="2025-08" db="UniProtKB">
        <authorList>
            <consortium name="RefSeq"/>
        </authorList>
    </citation>
    <scope>IDENTIFICATION</scope>
    <source>
        <tissue evidence="10">Leaf</tissue>
    </source>
</reference>
<dbReference type="InterPro" id="IPR012337">
    <property type="entry name" value="RNaseH-like_sf"/>
</dbReference>
<dbReference type="PaxDb" id="4097-A0A1S4DMJ4"/>
<dbReference type="PANTHER" id="PTHR48475">
    <property type="entry name" value="RIBONUCLEASE H"/>
    <property type="match status" value="1"/>
</dbReference>
<dbReference type="SMR" id="A0A1S4DMJ4"/>
<dbReference type="CDD" id="cd01647">
    <property type="entry name" value="RT_LTR"/>
    <property type="match status" value="1"/>
</dbReference>
<evidence type="ECO:0000313" key="9">
    <source>
        <dbReference type="Proteomes" id="UP000790787"/>
    </source>
</evidence>
<dbReference type="Gene3D" id="3.30.420.10">
    <property type="entry name" value="Ribonuclease H-like superfamily/Ribonuclease H"/>
    <property type="match status" value="1"/>
</dbReference>
<dbReference type="PANTHER" id="PTHR48475:SF1">
    <property type="entry name" value="RNASE H TYPE-1 DOMAIN-CONTAINING PROTEIN"/>
    <property type="match status" value="1"/>
</dbReference>
<dbReference type="OrthoDB" id="1301825at2759"/>
<feature type="domain" description="Reverse transcriptase RNase H-like" evidence="8">
    <location>
        <begin position="216"/>
        <end position="313"/>
    </location>
</feature>
<dbReference type="InterPro" id="IPR036397">
    <property type="entry name" value="RNaseH_sf"/>
</dbReference>
<dbReference type="SUPFAM" id="SSF56672">
    <property type="entry name" value="DNA/RNA polymerases"/>
    <property type="match status" value="1"/>
</dbReference>
<keyword evidence="2" id="KW-0548">Nucleotidyltransferase</keyword>
<proteinExistence type="predicted"/>
<keyword evidence="4" id="KW-0255">Endonuclease</keyword>
<dbReference type="STRING" id="4097.A0A1S4DMJ4"/>
<evidence type="ECO:0000259" key="7">
    <source>
        <dbReference type="Pfam" id="PF13456"/>
    </source>
</evidence>
<dbReference type="GO" id="GO:0004523">
    <property type="term" value="F:RNA-DNA hybrid ribonuclease activity"/>
    <property type="evidence" value="ECO:0007669"/>
    <property type="project" value="InterPro"/>
</dbReference>
<evidence type="ECO:0000256" key="5">
    <source>
        <dbReference type="ARBA" id="ARBA00022801"/>
    </source>
</evidence>
<protein>
    <submittedName>
        <fullName evidence="10">Uncharacterized protein LOC107831403</fullName>
    </submittedName>
</protein>
<dbReference type="KEGG" id="nta:107831403"/>
<accession>A0A1S4DMJ4</accession>
<gene>
    <name evidence="10" type="primary">LOC107831403</name>
</gene>
<dbReference type="RefSeq" id="XP_016514651.1">
    <property type="nucleotide sequence ID" value="XM_016659165.1"/>
</dbReference>
<feature type="domain" description="RNase H type-1" evidence="7">
    <location>
        <begin position="381"/>
        <end position="488"/>
    </location>
</feature>
<dbReference type="GeneID" id="107831403"/>
<evidence type="ECO:0000256" key="4">
    <source>
        <dbReference type="ARBA" id="ARBA00022759"/>
    </source>
</evidence>
<organism evidence="9 10">
    <name type="scientific">Nicotiana tabacum</name>
    <name type="common">Common tobacco</name>
    <dbReference type="NCBI Taxonomy" id="4097"/>
    <lineage>
        <taxon>Eukaryota</taxon>
        <taxon>Viridiplantae</taxon>
        <taxon>Streptophyta</taxon>
        <taxon>Embryophyta</taxon>
        <taxon>Tracheophyta</taxon>
        <taxon>Spermatophyta</taxon>
        <taxon>Magnoliopsida</taxon>
        <taxon>eudicotyledons</taxon>
        <taxon>Gunneridae</taxon>
        <taxon>Pentapetalae</taxon>
        <taxon>asterids</taxon>
        <taxon>lamiids</taxon>
        <taxon>Solanales</taxon>
        <taxon>Solanaceae</taxon>
        <taxon>Nicotianoideae</taxon>
        <taxon>Nicotianeae</taxon>
        <taxon>Nicotiana</taxon>
    </lineage>
</organism>
<dbReference type="Gene3D" id="3.10.10.10">
    <property type="entry name" value="HIV Type 1 Reverse Transcriptase, subunit A, domain 1"/>
    <property type="match status" value="1"/>
</dbReference>
<dbReference type="CDD" id="cd09279">
    <property type="entry name" value="RNase_HI_like"/>
    <property type="match status" value="1"/>
</dbReference>
<dbReference type="Pfam" id="PF17917">
    <property type="entry name" value="RT_RNaseH"/>
    <property type="match status" value="1"/>
</dbReference>
<dbReference type="SUPFAM" id="SSF53098">
    <property type="entry name" value="Ribonuclease H-like"/>
    <property type="match status" value="1"/>
</dbReference>
<dbReference type="InterPro" id="IPR043502">
    <property type="entry name" value="DNA/RNA_pol_sf"/>
</dbReference>
<keyword evidence="5" id="KW-0378">Hydrolase</keyword>
<dbReference type="OMA" id="THSIRIC"/>
<sequence>MIELLRQYVDVFAWSYDDMPGLSTNIVSHRLPTNHTRLPVKQKPRKFKPDLSLRIKEEVTKQIEANVVRVTNYPSWLANNVPVPKKDRNIIICVDYRDLNKDSPKDDFSLPNIHILFDNCAKHELQSFVDCFTRYHQFLMHEDDAEKTAFTTPWGVYYYRVMSFGLNNVGATYIRAMTTLFHNMIHKEIEVYVDDVIIKPRKSSEHLDDLRKFLNACKVLDNAFGCVVGKHDETGRKEQAIYYLSKKFTPCEAKYTLIERICCALTWIAQKLRYYMLAYTMHLISRLDPLKYIFQKPMPTGKLAKLQILLSKFDIVYITHKAIKVQALADHLVENLVDGNYKPLTTYFRDEEVLFVGEDIAESYTMWRMFFDGVANFKGVKIGAVLISKSAQHYPASTKIRFPCTNNMAKYKACILEIKMAVDMNIKELLVIRDFDLLIHQVQGEWSSKNVKILPYLHCVKELCKKFTKIEFKHVPRIQNEFVIALATISSMIQHPDKNCIDPIEVEIRDRHAYCFYIDEEPDGKPWYHDIKRFLATREYP</sequence>
<keyword evidence="9" id="KW-1185">Reference proteome</keyword>
<dbReference type="InterPro" id="IPR043128">
    <property type="entry name" value="Rev_trsase/Diguanyl_cyclase"/>
</dbReference>
<reference evidence="9" key="1">
    <citation type="journal article" date="2014" name="Nat. Commun.">
        <title>The tobacco genome sequence and its comparison with those of tomato and potato.</title>
        <authorList>
            <person name="Sierro N."/>
            <person name="Battey J.N."/>
            <person name="Ouadi S."/>
            <person name="Bakaher N."/>
            <person name="Bovet L."/>
            <person name="Willig A."/>
            <person name="Goepfert S."/>
            <person name="Peitsch M.C."/>
            <person name="Ivanov N.V."/>
        </authorList>
    </citation>
    <scope>NUCLEOTIDE SEQUENCE [LARGE SCALE GENOMIC DNA]</scope>
</reference>
<evidence type="ECO:0000256" key="6">
    <source>
        <dbReference type="ARBA" id="ARBA00022918"/>
    </source>
</evidence>
<keyword evidence="3" id="KW-0540">Nuclease</keyword>
<evidence type="ECO:0000256" key="2">
    <source>
        <dbReference type="ARBA" id="ARBA00022695"/>
    </source>
</evidence>
<evidence type="ECO:0000259" key="8">
    <source>
        <dbReference type="Pfam" id="PF17917"/>
    </source>
</evidence>
<dbReference type="Proteomes" id="UP000790787">
    <property type="component" value="Chromosome 12"/>
</dbReference>
<evidence type="ECO:0000256" key="3">
    <source>
        <dbReference type="ARBA" id="ARBA00022722"/>
    </source>
</evidence>
<dbReference type="GO" id="GO:0003964">
    <property type="term" value="F:RNA-directed DNA polymerase activity"/>
    <property type="evidence" value="ECO:0007669"/>
    <property type="project" value="UniProtKB-KW"/>
</dbReference>
<dbReference type="AlphaFoldDB" id="A0A1S4DMJ4"/>